<evidence type="ECO:0000256" key="1">
    <source>
        <dbReference type="ARBA" id="ARBA00004141"/>
    </source>
</evidence>
<evidence type="ECO:0000256" key="3">
    <source>
        <dbReference type="ARBA" id="ARBA00022692"/>
    </source>
</evidence>
<keyword evidence="3 11" id="KW-0812">Transmembrane</keyword>
<protein>
    <submittedName>
        <fullName evidence="13">Acyl-CoA desaturase</fullName>
    </submittedName>
</protein>
<comment type="similarity">
    <text evidence="2">Belongs to the fatty acid desaturase type 2 family.</text>
</comment>
<accession>A0ABS5KHU5</accession>
<feature type="transmembrane region" description="Helical" evidence="11">
    <location>
        <begin position="57"/>
        <end position="78"/>
    </location>
</feature>
<dbReference type="RefSeq" id="WP_212007505.1">
    <property type="nucleotide sequence ID" value="NZ_JAAFYZ010000007.1"/>
</dbReference>
<evidence type="ECO:0000256" key="4">
    <source>
        <dbReference type="ARBA" id="ARBA00022832"/>
    </source>
</evidence>
<dbReference type="Pfam" id="PF00487">
    <property type="entry name" value="FA_desaturase"/>
    <property type="match status" value="1"/>
</dbReference>
<dbReference type="InterPro" id="IPR015876">
    <property type="entry name" value="Acyl-CoA_DS"/>
</dbReference>
<feature type="compositionally biased region" description="Low complexity" evidence="10">
    <location>
        <begin position="318"/>
        <end position="338"/>
    </location>
</feature>
<evidence type="ECO:0000256" key="7">
    <source>
        <dbReference type="ARBA" id="ARBA00023004"/>
    </source>
</evidence>
<evidence type="ECO:0000256" key="9">
    <source>
        <dbReference type="ARBA" id="ARBA00023136"/>
    </source>
</evidence>
<evidence type="ECO:0000256" key="8">
    <source>
        <dbReference type="ARBA" id="ARBA00023098"/>
    </source>
</evidence>
<dbReference type="EMBL" id="JAAFYZ010000007">
    <property type="protein sequence ID" value="MBS2545849.1"/>
    <property type="molecule type" value="Genomic_DNA"/>
</dbReference>
<feature type="transmembrane region" description="Helical" evidence="11">
    <location>
        <begin position="203"/>
        <end position="222"/>
    </location>
</feature>
<keyword evidence="9 11" id="KW-0472">Membrane</keyword>
<organism evidence="13 14">
    <name type="scientific">Catenulispora pinistramenti</name>
    <dbReference type="NCBI Taxonomy" id="2705254"/>
    <lineage>
        <taxon>Bacteria</taxon>
        <taxon>Bacillati</taxon>
        <taxon>Actinomycetota</taxon>
        <taxon>Actinomycetes</taxon>
        <taxon>Catenulisporales</taxon>
        <taxon>Catenulisporaceae</taxon>
        <taxon>Catenulispora</taxon>
    </lineage>
</organism>
<keyword evidence="7" id="KW-0408">Iron</keyword>
<keyword evidence="14" id="KW-1185">Reference proteome</keyword>
<dbReference type="InterPro" id="IPR005804">
    <property type="entry name" value="FA_desaturase_dom"/>
</dbReference>
<feature type="transmembrane region" description="Helical" evidence="11">
    <location>
        <begin position="29"/>
        <end position="51"/>
    </location>
</feature>
<feature type="domain" description="Fatty acid desaturase" evidence="12">
    <location>
        <begin position="62"/>
        <end position="278"/>
    </location>
</feature>
<dbReference type="PANTHER" id="PTHR11351:SF3">
    <property type="entry name" value="BLL4393 PROTEIN"/>
    <property type="match status" value="1"/>
</dbReference>
<evidence type="ECO:0000313" key="13">
    <source>
        <dbReference type="EMBL" id="MBS2545849.1"/>
    </source>
</evidence>
<dbReference type="CDD" id="cd03505">
    <property type="entry name" value="Delta9-FADS-like"/>
    <property type="match status" value="1"/>
</dbReference>
<gene>
    <name evidence="13" type="ORF">KGQ19_03110</name>
</gene>
<name>A0ABS5KHU5_9ACTN</name>
<comment type="caution">
    <text evidence="13">The sequence shown here is derived from an EMBL/GenBank/DDBJ whole genome shotgun (WGS) entry which is preliminary data.</text>
</comment>
<dbReference type="PRINTS" id="PR00075">
    <property type="entry name" value="FACDDSATRASE"/>
</dbReference>
<evidence type="ECO:0000256" key="2">
    <source>
        <dbReference type="ARBA" id="ARBA00008749"/>
    </source>
</evidence>
<proteinExistence type="inferred from homology"/>
<sequence>MAAIPYDGVEPFPGHPPTATTPVQRRIQVAVTALLVTAPLLGLVAAVWLLWGRGVGAVDLLLAGFFYFLTGFGVTVGFHRLLTHRSFTAKPALRAGLAVAGSMSFQGSVISWVATHRRHHAFTDRPGDPHSPYRYGTGPVGQLHGLVHAHFGWLFGDDPTDVDHFAPDLVAEPAMRRISGMFPVLCVASLALPALAGWAIGDFAWTAGVTALIWAGLARVFLLQHVTWSVNSLCHLMGTRPFATRRHDRATNLWPLALLSMGESWHNTHHSDPSCARHGVDRGQIDLSAGVIRLFERLGWATDVRWPDPRRLAEHRLSPAAAPAPASASASVLPSALPRTGPLAPRDRAR</sequence>
<evidence type="ECO:0000259" key="12">
    <source>
        <dbReference type="Pfam" id="PF00487"/>
    </source>
</evidence>
<evidence type="ECO:0000256" key="11">
    <source>
        <dbReference type="SAM" id="Phobius"/>
    </source>
</evidence>
<feature type="transmembrane region" description="Helical" evidence="11">
    <location>
        <begin position="178"/>
        <end position="197"/>
    </location>
</feature>
<comment type="subcellular location">
    <subcellularLocation>
        <location evidence="1">Membrane</location>
        <topology evidence="1">Multi-pass membrane protein</topology>
    </subcellularLocation>
</comment>
<keyword evidence="5 11" id="KW-1133">Transmembrane helix</keyword>
<feature type="region of interest" description="Disordered" evidence="10">
    <location>
        <begin position="316"/>
        <end position="350"/>
    </location>
</feature>
<evidence type="ECO:0000313" key="14">
    <source>
        <dbReference type="Proteomes" id="UP000730482"/>
    </source>
</evidence>
<reference evidence="13 14" key="1">
    <citation type="submission" date="2020-02" db="EMBL/GenBank/DDBJ databases">
        <title>Acidophilic actinobacteria isolated from forest soil.</title>
        <authorList>
            <person name="Golinska P."/>
        </authorList>
    </citation>
    <scope>NUCLEOTIDE SEQUENCE [LARGE SCALE GENOMIC DNA]</scope>
    <source>
        <strain evidence="13 14">NL8</strain>
    </source>
</reference>
<evidence type="ECO:0000256" key="5">
    <source>
        <dbReference type="ARBA" id="ARBA00022989"/>
    </source>
</evidence>
<evidence type="ECO:0000256" key="6">
    <source>
        <dbReference type="ARBA" id="ARBA00023002"/>
    </source>
</evidence>
<keyword evidence="6" id="KW-0560">Oxidoreductase</keyword>
<dbReference type="PANTHER" id="PTHR11351">
    <property type="entry name" value="ACYL-COA DESATURASE"/>
    <property type="match status" value="1"/>
</dbReference>
<keyword evidence="8" id="KW-0443">Lipid metabolism</keyword>
<keyword evidence="4" id="KW-0276">Fatty acid metabolism</keyword>
<dbReference type="Proteomes" id="UP000730482">
    <property type="component" value="Unassembled WGS sequence"/>
</dbReference>
<evidence type="ECO:0000256" key="10">
    <source>
        <dbReference type="SAM" id="MobiDB-lite"/>
    </source>
</evidence>